<evidence type="ECO:0000313" key="2">
    <source>
        <dbReference type="EMBL" id="MBT2161276.1"/>
    </source>
</evidence>
<keyword evidence="3" id="KW-1185">Reference proteome</keyword>
<evidence type="ECO:0000259" key="1">
    <source>
        <dbReference type="SMART" id="SM00471"/>
    </source>
</evidence>
<dbReference type="SMART" id="SM00471">
    <property type="entry name" value="HDc"/>
    <property type="match status" value="1"/>
</dbReference>
<gene>
    <name evidence="2" type="ORF">HW347_08355</name>
</gene>
<dbReference type="Proteomes" id="UP000740413">
    <property type="component" value="Unassembled WGS sequence"/>
</dbReference>
<dbReference type="EMBL" id="JACATN010000002">
    <property type="protein sequence ID" value="MBT2161276.1"/>
    <property type="molecule type" value="Genomic_DNA"/>
</dbReference>
<dbReference type="InterPro" id="IPR006674">
    <property type="entry name" value="HD_domain"/>
</dbReference>
<dbReference type="InterPro" id="IPR003607">
    <property type="entry name" value="HD/PDEase_dom"/>
</dbReference>
<proteinExistence type="predicted"/>
<sequence>MEEILKNAQKYCTRVLMGSRCKSLPFHNVEHTMEVFSNVKKIGSYGYLNNDELKPVLLAALFHDTGNATVFKGHENFSVIKATDFLNGQNYPVEKLKMVTDCIKATRMPQEPKNYLEEIICDADLFHLGTKFFTAKNKLIRQEWEKFLEVRYTDEAWYALNITFLEQHRYHTKYGKDLLEPIKQKNLNQLKQKYTQVYLKRSTNPF</sequence>
<evidence type="ECO:0000313" key="3">
    <source>
        <dbReference type="Proteomes" id="UP000740413"/>
    </source>
</evidence>
<dbReference type="Pfam" id="PF01966">
    <property type="entry name" value="HD"/>
    <property type="match status" value="1"/>
</dbReference>
<accession>A0ABS5WEB7</accession>
<feature type="domain" description="HD/PDEase" evidence="1">
    <location>
        <begin position="24"/>
        <end position="138"/>
    </location>
</feature>
<comment type="caution">
    <text evidence="2">The sequence shown here is derived from an EMBL/GenBank/DDBJ whole genome shotgun (WGS) entry which is preliminary data.</text>
</comment>
<dbReference type="CDD" id="cd00077">
    <property type="entry name" value="HDc"/>
    <property type="match status" value="1"/>
</dbReference>
<reference evidence="2 3" key="1">
    <citation type="submission" date="2020-06" db="EMBL/GenBank/DDBJ databases">
        <authorList>
            <person name="Isaeva M.P."/>
            <person name="Chernysheva N.Y."/>
        </authorList>
    </citation>
    <scope>NUCLEOTIDE SEQUENCE [LARGE SCALE GENOMIC DNA]</scope>
    <source>
        <strain evidence="2 3">KMM 6746</strain>
    </source>
</reference>
<dbReference type="SUPFAM" id="SSF109604">
    <property type="entry name" value="HD-domain/PDEase-like"/>
    <property type="match status" value="1"/>
</dbReference>
<dbReference type="RefSeq" id="WP_214611416.1">
    <property type="nucleotide sequence ID" value="NZ_JACATN010000002.1"/>
</dbReference>
<organism evidence="2 3">
    <name type="scientific">Zobellia barbeyronii</name>
    <dbReference type="NCBI Taxonomy" id="2748009"/>
    <lineage>
        <taxon>Bacteria</taxon>
        <taxon>Pseudomonadati</taxon>
        <taxon>Bacteroidota</taxon>
        <taxon>Flavobacteriia</taxon>
        <taxon>Flavobacteriales</taxon>
        <taxon>Flavobacteriaceae</taxon>
        <taxon>Zobellia</taxon>
    </lineage>
</organism>
<name>A0ABS5WEB7_9FLAO</name>
<protein>
    <submittedName>
        <fullName evidence="2">HD domain-containing protein</fullName>
    </submittedName>
</protein>
<reference evidence="3" key="2">
    <citation type="submission" date="2023-07" db="EMBL/GenBank/DDBJ databases">
        <title>Zobellia barbeyronii sp. nov., a new marine flavobacterium, isolated from green and red algae.</title>
        <authorList>
            <person name="Nedashkovskaya O.I."/>
            <person name="Otstavnykh N."/>
            <person name="Zhukova N."/>
            <person name="Guzev K."/>
            <person name="Chausova V."/>
            <person name="Tekutyeva L."/>
            <person name="Mikhailov V."/>
            <person name="Isaeva M."/>
        </authorList>
    </citation>
    <scope>NUCLEOTIDE SEQUENCE [LARGE SCALE GENOMIC DNA]</scope>
    <source>
        <strain evidence="3">KMM 6746</strain>
    </source>
</reference>
<dbReference type="Gene3D" id="1.10.3210.10">
    <property type="entry name" value="Hypothetical protein af1432"/>
    <property type="match status" value="1"/>
</dbReference>